<accession>A0ABM1R852</accession>
<evidence type="ECO:0000313" key="3">
    <source>
        <dbReference type="Proteomes" id="UP000694864"/>
    </source>
</evidence>
<organism evidence="3 4">
    <name type="scientific">Camelina sativa</name>
    <name type="common">False flax</name>
    <name type="synonym">Myagrum sativum</name>
    <dbReference type="NCBI Taxonomy" id="90675"/>
    <lineage>
        <taxon>Eukaryota</taxon>
        <taxon>Viridiplantae</taxon>
        <taxon>Streptophyta</taxon>
        <taxon>Embryophyta</taxon>
        <taxon>Tracheophyta</taxon>
        <taxon>Spermatophyta</taxon>
        <taxon>Magnoliopsida</taxon>
        <taxon>eudicotyledons</taxon>
        <taxon>Gunneridae</taxon>
        <taxon>Pentapetalae</taxon>
        <taxon>rosids</taxon>
        <taxon>malvids</taxon>
        <taxon>Brassicales</taxon>
        <taxon>Brassicaceae</taxon>
        <taxon>Camelineae</taxon>
        <taxon>Camelina</taxon>
    </lineage>
</organism>
<dbReference type="Pfam" id="PF25042">
    <property type="entry name" value="DUF7787"/>
    <property type="match status" value="1"/>
</dbReference>
<protein>
    <submittedName>
        <fullName evidence="4">Salivary glue protein Sgs-3-like</fullName>
    </submittedName>
</protein>
<gene>
    <name evidence="4" type="primary">LOC104754791</name>
</gene>
<sequence>MRKKEEGSMKFKVEKKMSLEEYVDFFSVDTATSVDDFTISYLNQIIHMHGFRKLHKAHKKILGEVVDALDLIDPSRSTLNSVSSSSSSSSLTLDEVITDIEALKWQECCFTSLQIINSDSPVPKPYQTKSNKRKKPSSMTTTTMKKPPADDKRVTTTTTTTAMISSFPRKVRTKKTMKTITSVNEAASAPKPLSHYITFPSRFPTTIP</sequence>
<evidence type="ECO:0000313" key="4">
    <source>
        <dbReference type="RefSeq" id="XP_019095190.1"/>
    </source>
</evidence>
<name>A0ABM1R852_CAMSA</name>
<reference evidence="3" key="1">
    <citation type="journal article" date="2014" name="Nat. Commun.">
        <title>The emerging biofuel crop Camelina sativa retains a highly undifferentiated hexaploid genome structure.</title>
        <authorList>
            <person name="Kagale S."/>
            <person name="Koh C."/>
            <person name="Nixon J."/>
            <person name="Bollina V."/>
            <person name="Clarke W.E."/>
            <person name="Tuteja R."/>
            <person name="Spillane C."/>
            <person name="Robinson S.J."/>
            <person name="Links M.G."/>
            <person name="Clarke C."/>
            <person name="Higgins E.E."/>
            <person name="Huebert T."/>
            <person name="Sharpe A.G."/>
            <person name="Parkin I.A."/>
        </authorList>
    </citation>
    <scope>NUCLEOTIDE SEQUENCE [LARGE SCALE GENOMIC DNA]</scope>
    <source>
        <strain evidence="3">cv. DH55</strain>
    </source>
</reference>
<dbReference type="RefSeq" id="XP_019095190.1">
    <property type="nucleotide sequence ID" value="XM_019239645.1"/>
</dbReference>
<feature type="region of interest" description="Disordered" evidence="1">
    <location>
        <begin position="121"/>
        <end position="153"/>
    </location>
</feature>
<feature type="domain" description="DUF7787" evidence="2">
    <location>
        <begin position="14"/>
        <end position="73"/>
    </location>
</feature>
<evidence type="ECO:0000259" key="2">
    <source>
        <dbReference type="Pfam" id="PF25042"/>
    </source>
</evidence>
<proteinExistence type="predicted"/>
<dbReference type="InterPro" id="IPR056689">
    <property type="entry name" value="DUF7787"/>
</dbReference>
<evidence type="ECO:0000256" key="1">
    <source>
        <dbReference type="SAM" id="MobiDB-lite"/>
    </source>
</evidence>
<dbReference type="PANTHER" id="PTHR35096:SF8">
    <property type="entry name" value="OS03G0308600 PROTEIN"/>
    <property type="match status" value="1"/>
</dbReference>
<keyword evidence="3" id="KW-1185">Reference proteome</keyword>
<dbReference type="GeneID" id="104754791"/>
<dbReference type="PANTHER" id="PTHR35096">
    <property type="entry name" value="BNAA08G28570D PROTEIN"/>
    <property type="match status" value="1"/>
</dbReference>
<reference evidence="4" key="2">
    <citation type="submission" date="2025-08" db="UniProtKB">
        <authorList>
            <consortium name="RefSeq"/>
        </authorList>
    </citation>
    <scope>IDENTIFICATION</scope>
    <source>
        <tissue evidence="4">Leaf</tissue>
    </source>
</reference>
<feature type="compositionally biased region" description="Low complexity" evidence="1">
    <location>
        <begin position="137"/>
        <end position="146"/>
    </location>
</feature>
<dbReference type="Proteomes" id="UP000694864">
    <property type="component" value="Chromosome 17"/>
</dbReference>